<dbReference type="EMBL" id="JAMZEK010000004">
    <property type="protein sequence ID" value="MCP1375991.1"/>
    <property type="molecule type" value="Genomic_DNA"/>
</dbReference>
<organism evidence="2 3">
    <name type="scientific">Dyella lutea</name>
    <dbReference type="NCBI Taxonomy" id="2950441"/>
    <lineage>
        <taxon>Bacteria</taxon>
        <taxon>Pseudomonadati</taxon>
        <taxon>Pseudomonadota</taxon>
        <taxon>Gammaproteobacteria</taxon>
        <taxon>Lysobacterales</taxon>
        <taxon>Rhodanobacteraceae</taxon>
        <taxon>Dyella</taxon>
    </lineage>
</organism>
<sequence length="144" mass="16095">MTFILPPAVRLAEGLARDIEQASARFPRRYRYTFGEKLRACSWAVLLTANRAARDRARQASWLEQLVWEVDELKLALQLGKQLRVFASFGQFEALARGAAALGRQIGGWHKQHHPQGQSAPARAQGQRAKTLSTRAASTDEANR</sequence>
<reference evidence="2 3" key="1">
    <citation type="submission" date="2022-06" db="EMBL/GenBank/DDBJ databases">
        <title>Dyella sp. Sa strain:Sa Genome sequencing.</title>
        <authorList>
            <person name="Park S."/>
        </authorList>
    </citation>
    <scope>NUCLEOTIDE SEQUENCE [LARGE SCALE GENOMIC DNA]</scope>
    <source>
        <strain evidence="2 3">Sa</strain>
    </source>
</reference>
<name>A0ABT1FF36_9GAMM</name>
<evidence type="ECO:0000313" key="2">
    <source>
        <dbReference type="EMBL" id="MCP1375991.1"/>
    </source>
</evidence>
<dbReference type="Gene3D" id="1.20.1440.60">
    <property type="entry name" value="23S rRNA-intervening sequence"/>
    <property type="match status" value="1"/>
</dbReference>
<evidence type="ECO:0000313" key="3">
    <source>
        <dbReference type="Proteomes" id="UP001204615"/>
    </source>
</evidence>
<feature type="region of interest" description="Disordered" evidence="1">
    <location>
        <begin position="108"/>
        <end position="144"/>
    </location>
</feature>
<evidence type="ECO:0008006" key="4">
    <source>
        <dbReference type="Google" id="ProtNLM"/>
    </source>
</evidence>
<gene>
    <name evidence="2" type="ORF">NC595_18235</name>
</gene>
<evidence type="ECO:0000256" key="1">
    <source>
        <dbReference type="SAM" id="MobiDB-lite"/>
    </source>
</evidence>
<keyword evidence="3" id="KW-1185">Reference proteome</keyword>
<accession>A0ABT1FF36</accession>
<dbReference type="InterPro" id="IPR036583">
    <property type="entry name" value="23S_rRNA_IVS_sf"/>
</dbReference>
<feature type="compositionally biased region" description="Polar residues" evidence="1">
    <location>
        <begin position="128"/>
        <end position="137"/>
    </location>
</feature>
<protein>
    <recommendedName>
        <fullName evidence="4">23S rRNA-intervening sequence protein</fullName>
    </recommendedName>
</protein>
<comment type="caution">
    <text evidence="2">The sequence shown here is derived from an EMBL/GenBank/DDBJ whole genome shotgun (WGS) entry which is preliminary data.</text>
</comment>
<proteinExistence type="predicted"/>
<dbReference type="Proteomes" id="UP001204615">
    <property type="component" value="Unassembled WGS sequence"/>
</dbReference>
<dbReference type="RefSeq" id="WP_253568777.1">
    <property type="nucleotide sequence ID" value="NZ_JAMZEK010000004.1"/>
</dbReference>